<sequence length="127" mass="12267">MRVAAGGLPAGAVRGDAGVAGDGVAAGRVGEAAVVAVPGAVGVAVTGGVVTAGGPEGWSAPPLSESQAETAPSVARTRTAIPTALGRCMARVLPGPADGLPMGRWRRPSGSEDARRPRRPRVAGGAG</sequence>
<organism evidence="2 3">
    <name type="scientific">Streptomyces rubellomurinus (strain ATCC 31215)</name>
    <dbReference type="NCBI Taxonomy" id="359131"/>
    <lineage>
        <taxon>Bacteria</taxon>
        <taxon>Bacillati</taxon>
        <taxon>Actinomycetota</taxon>
        <taxon>Actinomycetes</taxon>
        <taxon>Kitasatosporales</taxon>
        <taxon>Streptomycetaceae</taxon>
        <taxon>Streptomyces</taxon>
    </lineage>
</organism>
<feature type="region of interest" description="Disordered" evidence="1">
    <location>
        <begin position="92"/>
        <end position="127"/>
    </location>
</feature>
<evidence type="ECO:0000256" key="1">
    <source>
        <dbReference type="SAM" id="MobiDB-lite"/>
    </source>
</evidence>
<gene>
    <name evidence="2" type="ORF">VM95_11640</name>
</gene>
<keyword evidence="3" id="KW-1185">Reference proteome</keyword>
<comment type="caution">
    <text evidence="2">The sequence shown here is derived from an EMBL/GenBank/DDBJ whole genome shotgun (WGS) entry which is preliminary data.</text>
</comment>
<feature type="region of interest" description="Disordered" evidence="1">
    <location>
        <begin position="56"/>
        <end position="75"/>
    </location>
</feature>
<dbReference type="AlphaFoldDB" id="A0A0F2TJV2"/>
<proteinExistence type="predicted"/>
<evidence type="ECO:0000313" key="3">
    <source>
        <dbReference type="Proteomes" id="UP000033699"/>
    </source>
</evidence>
<name>A0A0F2TJV2_STRR3</name>
<reference evidence="2 3" key="1">
    <citation type="submission" date="2015-02" db="EMBL/GenBank/DDBJ databases">
        <authorList>
            <person name="Ju K.-S."/>
            <person name="Doroghazi J.R."/>
            <person name="Metcalf W."/>
        </authorList>
    </citation>
    <scope>NUCLEOTIDE SEQUENCE [LARGE SCALE GENOMIC DNA]</scope>
    <source>
        <strain evidence="2 3">ATCC 31215</strain>
    </source>
</reference>
<dbReference type="Proteomes" id="UP000033699">
    <property type="component" value="Unassembled WGS sequence"/>
</dbReference>
<protein>
    <submittedName>
        <fullName evidence="2">Uncharacterized protein</fullName>
    </submittedName>
</protein>
<dbReference type="EMBL" id="JZKH01000018">
    <property type="protein sequence ID" value="KJS61987.1"/>
    <property type="molecule type" value="Genomic_DNA"/>
</dbReference>
<evidence type="ECO:0000313" key="2">
    <source>
        <dbReference type="EMBL" id="KJS61987.1"/>
    </source>
</evidence>
<accession>A0A0F2TJV2</accession>